<protein>
    <recommendedName>
        <fullName evidence="11">ATP-dependent DNA helicase RecQ</fullName>
        <ecNumber evidence="10">5.6.2.4</ecNumber>
    </recommendedName>
    <alternativeName>
        <fullName evidence="12">DNA 3'-5' helicase RecQ</fullName>
    </alternativeName>
</protein>
<dbReference type="OrthoDB" id="9763310at2"/>
<dbReference type="Pfam" id="PF09382">
    <property type="entry name" value="RQC"/>
    <property type="match status" value="1"/>
</dbReference>
<dbReference type="InterPro" id="IPR027417">
    <property type="entry name" value="P-loop_NTPase"/>
</dbReference>
<feature type="domain" description="Helicase ATP-binding" evidence="14">
    <location>
        <begin position="34"/>
        <end position="202"/>
    </location>
</feature>
<evidence type="ECO:0000259" key="15">
    <source>
        <dbReference type="PROSITE" id="PS51194"/>
    </source>
</evidence>
<dbReference type="GO" id="GO:0016787">
    <property type="term" value="F:hydrolase activity"/>
    <property type="evidence" value="ECO:0007669"/>
    <property type="project" value="UniProtKB-KW"/>
</dbReference>
<dbReference type="Pfam" id="PF16124">
    <property type="entry name" value="RecQ_Zn_bind"/>
    <property type="match status" value="1"/>
</dbReference>
<evidence type="ECO:0000256" key="11">
    <source>
        <dbReference type="ARBA" id="ARBA00044535"/>
    </source>
</evidence>
<evidence type="ECO:0000256" key="12">
    <source>
        <dbReference type="ARBA" id="ARBA00044550"/>
    </source>
</evidence>
<dbReference type="InterPro" id="IPR018982">
    <property type="entry name" value="RQC_domain"/>
</dbReference>
<dbReference type="PROSITE" id="PS51194">
    <property type="entry name" value="HELICASE_CTER"/>
    <property type="match status" value="1"/>
</dbReference>
<dbReference type="InterPro" id="IPR004589">
    <property type="entry name" value="DNA_helicase_ATP-dep_RecQ"/>
</dbReference>
<feature type="compositionally biased region" description="Pro residues" evidence="13">
    <location>
        <begin position="733"/>
        <end position="743"/>
    </location>
</feature>
<evidence type="ECO:0000256" key="7">
    <source>
        <dbReference type="ARBA" id="ARBA00023125"/>
    </source>
</evidence>
<dbReference type="EMBL" id="CP036274">
    <property type="protein sequence ID" value="QDU27546.1"/>
    <property type="molecule type" value="Genomic_DNA"/>
</dbReference>
<dbReference type="GO" id="GO:0006310">
    <property type="term" value="P:DNA recombination"/>
    <property type="evidence" value="ECO:0007669"/>
    <property type="project" value="InterPro"/>
</dbReference>
<dbReference type="InterPro" id="IPR036388">
    <property type="entry name" value="WH-like_DNA-bd_sf"/>
</dbReference>
<evidence type="ECO:0000256" key="9">
    <source>
        <dbReference type="ARBA" id="ARBA00034617"/>
    </source>
</evidence>
<dbReference type="PROSITE" id="PS51192">
    <property type="entry name" value="HELICASE_ATP_BIND_1"/>
    <property type="match status" value="1"/>
</dbReference>
<feature type="domain" description="Helicase C-terminal" evidence="15">
    <location>
        <begin position="226"/>
        <end position="389"/>
    </location>
</feature>
<keyword evidence="3" id="KW-0547">Nucleotide-binding</keyword>
<keyword evidence="2" id="KW-0479">Metal-binding</keyword>
<dbReference type="FunFam" id="3.40.50.300:FF:000296">
    <property type="entry name" value="ATP-dependent DNA helicase RecQ"/>
    <property type="match status" value="1"/>
</dbReference>
<dbReference type="InterPro" id="IPR032284">
    <property type="entry name" value="RecQ_Zn-bd"/>
</dbReference>
<dbReference type="GO" id="GO:0006281">
    <property type="term" value="P:DNA repair"/>
    <property type="evidence" value="ECO:0007669"/>
    <property type="project" value="InterPro"/>
</dbReference>
<dbReference type="CDD" id="cd17920">
    <property type="entry name" value="DEXHc_RecQ"/>
    <property type="match status" value="1"/>
</dbReference>
<dbReference type="SUPFAM" id="SSF52540">
    <property type="entry name" value="P-loop containing nucleoside triphosphate hydrolases"/>
    <property type="match status" value="1"/>
</dbReference>
<evidence type="ECO:0000313" key="16">
    <source>
        <dbReference type="EMBL" id="QDU27546.1"/>
    </source>
</evidence>
<evidence type="ECO:0000256" key="4">
    <source>
        <dbReference type="ARBA" id="ARBA00022801"/>
    </source>
</evidence>
<comment type="similarity">
    <text evidence="1">Belongs to the helicase family. RecQ subfamily.</text>
</comment>
<evidence type="ECO:0000256" key="10">
    <source>
        <dbReference type="ARBA" id="ARBA00034808"/>
    </source>
</evidence>
<evidence type="ECO:0000256" key="8">
    <source>
        <dbReference type="ARBA" id="ARBA00023235"/>
    </source>
</evidence>
<dbReference type="GO" id="GO:0043590">
    <property type="term" value="C:bacterial nucleoid"/>
    <property type="evidence" value="ECO:0007669"/>
    <property type="project" value="TreeGrafter"/>
</dbReference>
<keyword evidence="7" id="KW-0238">DNA-binding</keyword>
<dbReference type="GO" id="GO:0009378">
    <property type="term" value="F:four-way junction helicase activity"/>
    <property type="evidence" value="ECO:0007669"/>
    <property type="project" value="TreeGrafter"/>
</dbReference>
<dbReference type="InterPro" id="IPR001650">
    <property type="entry name" value="Helicase_C-like"/>
</dbReference>
<dbReference type="AlphaFoldDB" id="A0A517YBB2"/>
<evidence type="ECO:0000256" key="6">
    <source>
        <dbReference type="ARBA" id="ARBA00022840"/>
    </source>
</evidence>
<reference evidence="16 17" key="1">
    <citation type="submission" date="2019-02" db="EMBL/GenBank/DDBJ databases">
        <title>Deep-cultivation of Planctomycetes and their phenomic and genomic characterization uncovers novel biology.</title>
        <authorList>
            <person name="Wiegand S."/>
            <person name="Jogler M."/>
            <person name="Boedeker C."/>
            <person name="Pinto D."/>
            <person name="Vollmers J."/>
            <person name="Rivas-Marin E."/>
            <person name="Kohn T."/>
            <person name="Peeters S.H."/>
            <person name="Heuer A."/>
            <person name="Rast P."/>
            <person name="Oberbeckmann S."/>
            <person name="Bunk B."/>
            <person name="Jeske O."/>
            <person name="Meyerdierks A."/>
            <person name="Storesund J.E."/>
            <person name="Kallscheuer N."/>
            <person name="Luecker S."/>
            <person name="Lage O.M."/>
            <person name="Pohl T."/>
            <person name="Merkel B.J."/>
            <person name="Hornburger P."/>
            <person name="Mueller R.-W."/>
            <person name="Bruemmer F."/>
            <person name="Labrenz M."/>
            <person name="Spormann A.M."/>
            <person name="Op den Camp H."/>
            <person name="Overmann J."/>
            <person name="Amann R."/>
            <person name="Jetten M.S.M."/>
            <person name="Mascher T."/>
            <person name="Medema M.H."/>
            <person name="Devos D.P."/>
            <person name="Kaster A.-K."/>
            <person name="Ovreas L."/>
            <person name="Rohde M."/>
            <person name="Galperin M.Y."/>
            <person name="Jogler C."/>
        </authorList>
    </citation>
    <scope>NUCLEOTIDE SEQUENCE [LARGE SCALE GENOMIC DNA]</scope>
    <source>
        <strain evidence="16 17">ETA_A8</strain>
    </source>
</reference>
<sequence length="881" mass="97789">MEVADSNLETTDQLAIHLAPFGLRAFRPGQRDVISAVLARQDCLCIMPTGGGKSLCYQLPAIARTGLTLVVSPLIALMKDQVDALQSLGISATFINSSLTLPEQRDRMDRMAAGEYRLVYIAPERLRNSLFVEKLRSTKIDLLAVDEAHCISEWGHDFRPDYARLGLLRQRIGSPPTIALTATATPIVRGDVVQQLNLQDPQVFITGFARTNLHFEVTTAHSQADKFQELMEFLAATPGSGIIYAATRKRCGELVEMLGDAGLKRKVAFYHAGLQPEERRSVQEAFMADRVNIIVATNAFGMGIDKRDLRFVVHYNIPGSLEAYYQEAGRAGRDGERSRCLLLYSYADRKIQEFFIDSSYPPPEIVEEVYDYLREQNSDPIEQTLQEIKETLNLPISSEGVSACEKLLEQCGALERLDSRQNQGAVRIDSDLPSLVDLLSRDAKNPRKVLQVIERFMGDVRGERVFMRAESVAKAAELDVSAVNRALKELNKLQAFSYVPPFRGRAIHMLERDKPFRELGIDFAELDRRKRAEYEKLDRMIDYAETRHCRQRAVLDYFGDPSPGNCGLCDNCHGVKSVGLLANSTEKPMALHPHVVEAVRIVLSGAARMNGRGRFGKGMLVRMLCGSTSKEIKQFGLAKLSTFGLLEGLKQPEVTAIVDGLLKIRLLKQTELERNRPTIELSDEGDAVMRGQVPLQHTLPVERELLQRIAAAGPFVTGSAPAPVPPAAQKAPPATPPKMPPTSKPREPVPSYSPESADDGYEPCFEEIFRTDEPETMVKPPAIQQPAPRPTPVPTASTPGVLRKPDLFDSVPAQRESTAPVKQTNGQKAAQPEHYWTWRVLAAGFTLAEAAQIRGLTIAQLRQHAKLAAQDGYQVELDWLE</sequence>
<evidence type="ECO:0000256" key="5">
    <source>
        <dbReference type="ARBA" id="ARBA00022806"/>
    </source>
</evidence>
<dbReference type="NCBIfam" id="TIGR00614">
    <property type="entry name" value="recQ_fam"/>
    <property type="match status" value="1"/>
</dbReference>
<keyword evidence="4 16" id="KW-0378">Hydrolase</keyword>
<name>A0A517YBB2_9BACT</name>
<dbReference type="RefSeq" id="WP_145088456.1">
    <property type="nucleotide sequence ID" value="NZ_CP036274.1"/>
</dbReference>
<evidence type="ECO:0000256" key="13">
    <source>
        <dbReference type="SAM" id="MobiDB-lite"/>
    </source>
</evidence>
<proteinExistence type="inferred from homology"/>
<organism evidence="16 17">
    <name type="scientific">Anatilimnocola aggregata</name>
    <dbReference type="NCBI Taxonomy" id="2528021"/>
    <lineage>
        <taxon>Bacteria</taxon>
        <taxon>Pseudomonadati</taxon>
        <taxon>Planctomycetota</taxon>
        <taxon>Planctomycetia</taxon>
        <taxon>Pirellulales</taxon>
        <taxon>Pirellulaceae</taxon>
        <taxon>Anatilimnocola</taxon>
    </lineage>
</organism>
<keyword evidence="5 16" id="KW-0347">Helicase</keyword>
<dbReference type="InterPro" id="IPR014001">
    <property type="entry name" value="Helicase_ATP-bd"/>
</dbReference>
<keyword evidence="17" id="KW-1185">Reference proteome</keyword>
<dbReference type="SMART" id="SM00487">
    <property type="entry name" value="DEXDc"/>
    <property type="match status" value="1"/>
</dbReference>
<dbReference type="Pfam" id="PF00270">
    <property type="entry name" value="DEAD"/>
    <property type="match status" value="1"/>
</dbReference>
<dbReference type="GO" id="GO:0043138">
    <property type="term" value="F:3'-5' DNA helicase activity"/>
    <property type="evidence" value="ECO:0007669"/>
    <property type="project" value="UniProtKB-EC"/>
</dbReference>
<dbReference type="EC" id="5.6.2.4" evidence="10"/>
<dbReference type="GO" id="GO:0005524">
    <property type="term" value="F:ATP binding"/>
    <property type="evidence" value="ECO:0007669"/>
    <property type="project" value="UniProtKB-KW"/>
</dbReference>
<evidence type="ECO:0000313" key="17">
    <source>
        <dbReference type="Proteomes" id="UP000315017"/>
    </source>
</evidence>
<dbReference type="SMART" id="SM00490">
    <property type="entry name" value="HELICc"/>
    <property type="match status" value="1"/>
</dbReference>
<dbReference type="KEGG" id="aagg:ETAA8_26340"/>
<dbReference type="SUPFAM" id="SSF46785">
    <property type="entry name" value="Winged helix' DNA-binding domain"/>
    <property type="match status" value="1"/>
</dbReference>
<feature type="region of interest" description="Disordered" evidence="13">
    <location>
        <begin position="779"/>
        <end position="806"/>
    </location>
</feature>
<dbReference type="Pfam" id="PF00271">
    <property type="entry name" value="Helicase_C"/>
    <property type="match status" value="1"/>
</dbReference>
<evidence type="ECO:0000259" key="14">
    <source>
        <dbReference type="PROSITE" id="PS51192"/>
    </source>
</evidence>
<keyword evidence="6" id="KW-0067">ATP-binding</keyword>
<dbReference type="GO" id="GO:0046872">
    <property type="term" value="F:metal ion binding"/>
    <property type="evidence" value="ECO:0007669"/>
    <property type="project" value="UniProtKB-KW"/>
</dbReference>
<evidence type="ECO:0000256" key="1">
    <source>
        <dbReference type="ARBA" id="ARBA00005446"/>
    </source>
</evidence>
<dbReference type="Gene3D" id="1.10.10.10">
    <property type="entry name" value="Winged helix-like DNA-binding domain superfamily/Winged helix DNA-binding domain"/>
    <property type="match status" value="1"/>
</dbReference>
<dbReference type="GO" id="GO:0005737">
    <property type="term" value="C:cytoplasm"/>
    <property type="evidence" value="ECO:0007669"/>
    <property type="project" value="TreeGrafter"/>
</dbReference>
<dbReference type="PANTHER" id="PTHR13710:SF105">
    <property type="entry name" value="ATP-DEPENDENT DNA HELICASE Q1"/>
    <property type="match status" value="1"/>
</dbReference>
<comment type="catalytic activity">
    <reaction evidence="9">
        <text>Couples ATP hydrolysis with the unwinding of duplex DNA by translocating in the 3'-5' direction.</text>
        <dbReference type="EC" id="5.6.2.4"/>
    </reaction>
</comment>
<dbReference type="PANTHER" id="PTHR13710">
    <property type="entry name" value="DNA HELICASE RECQ FAMILY MEMBER"/>
    <property type="match status" value="1"/>
</dbReference>
<dbReference type="GO" id="GO:0030894">
    <property type="term" value="C:replisome"/>
    <property type="evidence" value="ECO:0007669"/>
    <property type="project" value="TreeGrafter"/>
</dbReference>
<dbReference type="InterPro" id="IPR036390">
    <property type="entry name" value="WH_DNA-bd_sf"/>
</dbReference>
<feature type="region of interest" description="Disordered" evidence="13">
    <location>
        <begin position="720"/>
        <end position="761"/>
    </location>
</feature>
<dbReference type="GO" id="GO:0003677">
    <property type="term" value="F:DNA binding"/>
    <property type="evidence" value="ECO:0007669"/>
    <property type="project" value="UniProtKB-KW"/>
</dbReference>
<dbReference type="GO" id="GO:0006260">
    <property type="term" value="P:DNA replication"/>
    <property type="evidence" value="ECO:0007669"/>
    <property type="project" value="InterPro"/>
</dbReference>
<dbReference type="InterPro" id="IPR011545">
    <property type="entry name" value="DEAD/DEAH_box_helicase_dom"/>
</dbReference>
<dbReference type="Proteomes" id="UP000315017">
    <property type="component" value="Chromosome"/>
</dbReference>
<evidence type="ECO:0000256" key="2">
    <source>
        <dbReference type="ARBA" id="ARBA00022723"/>
    </source>
</evidence>
<dbReference type="Gene3D" id="3.40.50.300">
    <property type="entry name" value="P-loop containing nucleotide triphosphate hydrolases"/>
    <property type="match status" value="2"/>
</dbReference>
<accession>A0A517YBB2</accession>
<dbReference type="SMART" id="SM00956">
    <property type="entry name" value="RQC"/>
    <property type="match status" value="1"/>
</dbReference>
<evidence type="ECO:0000256" key="3">
    <source>
        <dbReference type="ARBA" id="ARBA00022741"/>
    </source>
</evidence>
<gene>
    <name evidence="16" type="primary">recQ_2</name>
    <name evidence="16" type="ORF">ETAA8_26340</name>
</gene>
<keyword evidence="8" id="KW-0413">Isomerase</keyword>